<protein>
    <recommendedName>
        <fullName evidence="2">DinB-like domain-containing protein</fullName>
    </recommendedName>
</protein>
<dbReference type="InterPro" id="IPR034660">
    <property type="entry name" value="DinB/YfiT-like"/>
</dbReference>
<dbReference type="EMBL" id="UINC01064254">
    <property type="protein sequence ID" value="SVB92749.1"/>
    <property type="molecule type" value="Genomic_DNA"/>
</dbReference>
<reference evidence="1" key="1">
    <citation type="submission" date="2018-05" db="EMBL/GenBank/DDBJ databases">
        <authorList>
            <person name="Lanie J.A."/>
            <person name="Ng W.-L."/>
            <person name="Kazmierczak K.M."/>
            <person name="Andrzejewski T.M."/>
            <person name="Davidsen T.M."/>
            <person name="Wayne K.J."/>
            <person name="Tettelin H."/>
            <person name="Glass J.I."/>
            <person name="Rusch D."/>
            <person name="Podicherti R."/>
            <person name="Tsui H.-C.T."/>
            <person name="Winkler M.E."/>
        </authorList>
    </citation>
    <scope>NUCLEOTIDE SEQUENCE</scope>
</reference>
<name>A0A382I088_9ZZZZ</name>
<accession>A0A382I088</accession>
<feature type="non-terminal residue" evidence="1">
    <location>
        <position position="1"/>
    </location>
</feature>
<dbReference type="AlphaFoldDB" id="A0A382I088"/>
<evidence type="ECO:0000313" key="1">
    <source>
        <dbReference type="EMBL" id="SVB92749.1"/>
    </source>
</evidence>
<dbReference type="SUPFAM" id="SSF109854">
    <property type="entry name" value="DinB/YfiT-like putative metalloenzymes"/>
    <property type="match status" value="1"/>
</dbReference>
<sequence>VQADPEGLVLLQSLGAKSVPVVSKGKDFVFGQSMGDVAAFLGIDVDTRPKLSPAELVEKIDLILDAAQRYVGQFPQDTANRDVLDRKRTHRELSFHVFRVVEALLDCADGVELSYQYYADNPPAQMKSFGQIIDYGGQIRRRLVSWWDKFDDLSCQTSVTTYFGEKPLHEIMERTAWHAGQHVRQFMMLLEGMDIEPQCPLTSEDFAGLPMPENVWDE</sequence>
<dbReference type="Gene3D" id="1.20.120.450">
    <property type="entry name" value="dinb family like domain"/>
    <property type="match status" value="1"/>
</dbReference>
<organism evidence="1">
    <name type="scientific">marine metagenome</name>
    <dbReference type="NCBI Taxonomy" id="408172"/>
    <lineage>
        <taxon>unclassified sequences</taxon>
        <taxon>metagenomes</taxon>
        <taxon>ecological metagenomes</taxon>
    </lineage>
</organism>
<gene>
    <name evidence="1" type="ORF">METZ01_LOCUS245603</name>
</gene>
<evidence type="ECO:0008006" key="2">
    <source>
        <dbReference type="Google" id="ProtNLM"/>
    </source>
</evidence>
<proteinExistence type="predicted"/>